<gene>
    <name evidence="3" type="ORF">CAEBREN_11161</name>
</gene>
<sequence>MLVLCDMSNKMDLVEQLRLMTLNKKLRRFLVRRAPTNVTIKMHNESSRIIVSQEDGLDATMNFDGEDVTAGILQFLLALHDKCDQTATTELLATFSKSLTKIHFGVGMVANEIPTRGLRTNNEKGRGHPECWLHTPYDLEFLILEDCFKISRKRLFFLPLLEEWGCPLDDGKDSNFRQARDIDFGQRLDRWAVGTEKSKDVNFRIAIKAKLEPKFMYNNGTFIMRLCLPRRQANRKLEAVDIDEDLLKLECGHTMCESCIDTTLKHAGNNRKKELFKVKS</sequence>
<dbReference type="InterPro" id="IPR018957">
    <property type="entry name" value="Znf_C3HC4_RING-type"/>
</dbReference>
<dbReference type="GO" id="GO:0046872">
    <property type="term" value="F:metal ion binding"/>
    <property type="evidence" value="ECO:0007669"/>
    <property type="project" value="UniProtKB-KW"/>
</dbReference>
<keyword evidence="4" id="KW-1185">Reference proteome</keyword>
<dbReference type="OrthoDB" id="416437at2759"/>
<dbReference type="EMBL" id="GL379802">
    <property type="protein sequence ID" value="EGT37357.1"/>
    <property type="molecule type" value="Genomic_DNA"/>
</dbReference>
<evidence type="ECO:0000256" key="1">
    <source>
        <dbReference type="ARBA" id="ARBA00022723"/>
    </source>
</evidence>
<keyword evidence="1" id="KW-0479">Metal-binding</keyword>
<reference evidence="4" key="1">
    <citation type="submission" date="2011-07" db="EMBL/GenBank/DDBJ databases">
        <authorList>
            <consortium name="Caenorhabditis brenneri Sequencing and Analysis Consortium"/>
            <person name="Wilson R.K."/>
        </authorList>
    </citation>
    <scope>NUCLEOTIDE SEQUENCE [LARGE SCALE GENOMIC DNA]</scope>
    <source>
        <strain evidence="4">PB2801</strain>
    </source>
</reference>
<dbReference type="Proteomes" id="UP000008068">
    <property type="component" value="Unassembled WGS sequence"/>
</dbReference>
<name>G0MMC9_CAEBE</name>
<dbReference type="InParanoid" id="G0MMC9"/>
<accession>G0MMC9</accession>
<dbReference type="HOGENOM" id="CLU_994751_0_0_1"/>
<evidence type="ECO:0000313" key="3">
    <source>
        <dbReference type="EMBL" id="EGT37357.1"/>
    </source>
</evidence>
<evidence type="ECO:0000313" key="4">
    <source>
        <dbReference type="Proteomes" id="UP000008068"/>
    </source>
</evidence>
<proteinExistence type="predicted"/>
<dbReference type="AlphaFoldDB" id="G0MMC9"/>
<dbReference type="Pfam" id="PF00097">
    <property type="entry name" value="zf-C3HC4"/>
    <property type="match status" value="1"/>
</dbReference>
<organism evidence="4">
    <name type="scientific">Caenorhabditis brenneri</name>
    <name type="common">Nematode worm</name>
    <dbReference type="NCBI Taxonomy" id="135651"/>
    <lineage>
        <taxon>Eukaryota</taxon>
        <taxon>Metazoa</taxon>
        <taxon>Ecdysozoa</taxon>
        <taxon>Nematoda</taxon>
        <taxon>Chromadorea</taxon>
        <taxon>Rhabditida</taxon>
        <taxon>Rhabditina</taxon>
        <taxon>Rhabditomorpha</taxon>
        <taxon>Rhabditoidea</taxon>
        <taxon>Rhabditidae</taxon>
        <taxon>Peloderinae</taxon>
        <taxon>Caenorhabditis</taxon>
    </lineage>
</organism>
<evidence type="ECO:0000259" key="2">
    <source>
        <dbReference type="Pfam" id="PF00097"/>
    </source>
</evidence>
<protein>
    <recommendedName>
        <fullName evidence="2">Zinc finger C3HC4 RING-type domain-containing protein</fullName>
    </recommendedName>
</protein>
<feature type="domain" description="Zinc finger C3HC4 RING-type" evidence="2">
    <location>
        <begin position="247"/>
        <end position="268"/>
    </location>
</feature>